<keyword evidence="1" id="KW-0472">Membrane</keyword>
<organism evidence="2 3">
    <name type="scientific">Brasilonema bromeliae SPC951</name>
    <dbReference type="NCBI Taxonomy" id="385972"/>
    <lineage>
        <taxon>Bacteria</taxon>
        <taxon>Bacillati</taxon>
        <taxon>Cyanobacteriota</taxon>
        <taxon>Cyanophyceae</taxon>
        <taxon>Nostocales</taxon>
        <taxon>Scytonemataceae</taxon>
        <taxon>Brasilonema</taxon>
        <taxon>Bromeliae group (in: Brasilonema)</taxon>
    </lineage>
</organism>
<dbReference type="Proteomes" id="UP000718564">
    <property type="component" value="Unassembled WGS sequence"/>
</dbReference>
<name>A0ABX1PB67_9CYAN</name>
<proteinExistence type="predicted"/>
<evidence type="ECO:0000256" key="1">
    <source>
        <dbReference type="SAM" id="Phobius"/>
    </source>
</evidence>
<evidence type="ECO:0000313" key="3">
    <source>
        <dbReference type="Proteomes" id="UP000718564"/>
    </source>
</evidence>
<feature type="transmembrane region" description="Helical" evidence="1">
    <location>
        <begin position="258"/>
        <end position="279"/>
    </location>
</feature>
<reference evidence="2 3" key="1">
    <citation type="submission" date="2018-06" db="EMBL/GenBank/DDBJ databases">
        <title>Comparative genomics of Brasilonema spp. strains.</title>
        <authorList>
            <person name="Alvarenga D.O."/>
            <person name="Fiore M.F."/>
            <person name="Varani A.M."/>
        </authorList>
    </citation>
    <scope>NUCLEOTIDE SEQUENCE [LARGE SCALE GENOMIC DNA]</scope>
    <source>
        <strain evidence="2 3">SPC951</strain>
    </source>
</reference>
<dbReference type="RefSeq" id="WP_169156850.1">
    <property type="nucleotide sequence ID" value="NZ_CAWPJE010000173.1"/>
</dbReference>
<keyword evidence="3" id="KW-1185">Reference proteome</keyword>
<sequence length="284" mass="33004">MSQIFIETRGKSIDYRFLVKSPSESWWRTYSQWTAFENPTLIIENTSGATQIYLSAIPSKRKDRTQTTIRYTLVIELDRSDSNDDLFLKLISKWLEEVKTAPKNLPKKSEIGDLLDRCFPENMVEELLIKRQNEENPEEMIENLKSGISNFQFSKPKEENTLRYKMWWGGINNQKSNNSWISLVSKLLKEGYGKALLLNLAGENDLKQLLPTDQNNQNIGLLIIENDQEPTEIPIFNRQSDFDKIGRNWPSILTKLSAIKYVVLLIFIALFVVFGRNFFLKTIP</sequence>
<keyword evidence="1" id="KW-1133">Transmembrane helix</keyword>
<gene>
    <name evidence="2" type="ORF">DP116_20085</name>
</gene>
<evidence type="ECO:0000313" key="2">
    <source>
        <dbReference type="EMBL" id="NMG21621.1"/>
    </source>
</evidence>
<accession>A0ABX1PB67</accession>
<protein>
    <submittedName>
        <fullName evidence="2">Uncharacterized protein</fullName>
    </submittedName>
</protein>
<dbReference type="EMBL" id="QMEB01000178">
    <property type="protein sequence ID" value="NMG21621.1"/>
    <property type="molecule type" value="Genomic_DNA"/>
</dbReference>
<keyword evidence="1" id="KW-0812">Transmembrane</keyword>
<comment type="caution">
    <text evidence="2">The sequence shown here is derived from an EMBL/GenBank/DDBJ whole genome shotgun (WGS) entry which is preliminary data.</text>
</comment>